<reference evidence="1 2" key="1">
    <citation type="submission" date="2020-11" db="EMBL/GenBank/DDBJ databases">
        <title>Description of Pontivivens ytuae sp. nov. isolated from deep sea sediment of Mariana Trench.</title>
        <authorList>
            <person name="Wang Z."/>
            <person name="Sun Q.-L."/>
            <person name="Xu X.-D."/>
            <person name="Tang Y.-Z."/>
            <person name="Zhang J."/>
        </authorList>
    </citation>
    <scope>NUCLEOTIDE SEQUENCE [LARGE SCALE GENOMIC DNA]</scope>
    <source>
        <strain evidence="1 2">MT2928</strain>
    </source>
</reference>
<accession>A0A7S9QCM4</accession>
<evidence type="ECO:0000313" key="1">
    <source>
        <dbReference type="EMBL" id="QPH53960.1"/>
    </source>
</evidence>
<protein>
    <submittedName>
        <fullName evidence="1">Uncharacterized protein</fullName>
    </submittedName>
</protein>
<dbReference type="AlphaFoldDB" id="A0A7S9QCM4"/>
<organism evidence="1 2">
    <name type="scientific">Pontivivens ytuae</name>
    <dbReference type="NCBI Taxonomy" id="2789856"/>
    <lineage>
        <taxon>Bacteria</taxon>
        <taxon>Pseudomonadati</taxon>
        <taxon>Pseudomonadota</taxon>
        <taxon>Alphaproteobacteria</taxon>
        <taxon>Rhodobacterales</taxon>
        <taxon>Paracoccaceae</taxon>
        <taxon>Pontivivens</taxon>
    </lineage>
</organism>
<name>A0A7S9QCM4_9RHOB</name>
<dbReference type="Proteomes" id="UP000594800">
    <property type="component" value="Chromosome"/>
</dbReference>
<gene>
    <name evidence="1" type="ORF">I0K15_19660</name>
</gene>
<evidence type="ECO:0000313" key="2">
    <source>
        <dbReference type="Proteomes" id="UP000594800"/>
    </source>
</evidence>
<sequence>MPIFQAIAEGAPYDVFRARVEAIKADLTDLDRRIATAEALFDAALNRMETLLGNPDLVAEAHDHLTRLIGRITLTPDDTAPNGMQVTIHPTQNGLLAGVEMDGKK</sequence>
<dbReference type="RefSeq" id="WP_196103169.1">
    <property type="nucleotide sequence ID" value="NZ_CP064942.1"/>
</dbReference>
<keyword evidence="2" id="KW-1185">Reference proteome</keyword>
<dbReference type="KEGG" id="poz:I0K15_19660"/>
<dbReference type="EMBL" id="CP064942">
    <property type="protein sequence ID" value="QPH53960.1"/>
    <property type="molecule type" value="Genomic_DNA"/>
</dbReference>
<proteinExistence type="predicted"/>